<keyword evidence="1" id="KW-0472">Membrane</keyword>
<feature type="transmembrane region" description="Helical" evidence="1">
    <location>
        <begin position="137"/>
        <end position="159"/>
    </location>
</feature>
<gene>
    <name evidence="2" type="ORF">OCH239_12940</name>
</gene>
<protein>
    <recommendedName>
        <fullName evidence="4">Glycosyltransferase RgtA/B/C/D-like domain-containing protein</fullName>
    </recommendedName>
</protein>
<dbReference type="Proteomes" id="UP000022447">
    <property type="component" value="Unassembled WGS sequence"/>
</dbReference>
<dbReference type="PATRIC" id="fig|1449350.3.peg.3645"/>
<keyword evidence="3" id="KW-1185">Reference proteome</keyword>
<organism evidence="2 3">
    <name type="scientific">Roseivivax halodurans JCM 10272</name>
    <dbReference type="NCBI Taxonomy" id="1449350"/>
    <lineage>
        <taxon>Bacteria</taxon>
        <taxon>Pseudomonadati</taxon>
        <taxon>Pseudomonadota</taxon>
        <taxon>Alphaproteobacteria</taxon>
        <taxon>Rhodobacterales</taxon>
        <taxon>Roseobacteraceae</taxon>
        <taxon>Roseivivax</taxon>
    </lineage>
</organism>
<feature type="transmembrane region" description="Helical" evidence="1">
    <location>
        <begin position="195"/>
        <end position="226"/>
    </location>
</feature>
<comment type="caution">
    <text evidence="2">The sequence shown here is derived from an EMBL/GenBank/DDBJ whole genome shotgun (WGS) entry which is preliminary data.</text>
</comment>
<dbReference type="EMBL" id="JALZ01000034">
    <property type="protein sequence ID" value="ETX13170.1"/>
    <property type="molecule type" value="Genomic_DNA"/>
</dbReference>
<feature type="transmembrane region" description="Helical" evidence="1">
    <location>
        <begin position="382"/>
        <end position="400"/>
    </location>
</feature>
<feature type="transmembrane region" description="Helical" evidence="1">
    <location>
        <begin position="351"/>
        <end position="370"/>
    </location>
</feature>
<name>X7EBB9_9RHOB</name>
<evidence type="ECO:0008006" key="4">
    <source>
        <dbReference type="Google" id="ProtNLM"/>
    </source>
</evidence>
<dbReference type="OrthoDB" id="5498145at2"/>
<dbReference type="AlphaFoldDB" id="X7EBB9"/>
<feature type="transmembrane region" description="Helical" evidence="1">
    <location>
        <begin position="320"/>
        <end position="339"/>
    </location>
</feature>
<dbReference type="eggNOG" id="COG1807">
    <property type="taxonomic scope" value="Bacteria"/>
</dbReference>
<keyword evidence="1" id="KW-0812">Transmembrane</keyword>
<feature type="transmembrane region" description="Helical" evidence="1">
    <location>
        <begin position="165"/>
        <end position="183"/>
    </location>
</feature>
<evidence type="ECO:0000313" key="3">
    <source>
        <dbReference type="Proteomes" id="UP000022447"/>
    </source>
</evidence>
<evidence type="ECO:0000256" key="1">
    <source>
        <dbReference type="SAM" id="Phobius"/>
    </source>
</evidence>
<accession>X7EBB9</accession>
<keyword evidence="1" id="KW-1133">Transmembrane helix</keyword>
<evidence type="ECO:0000313" key="2">
    <source>
        <dbReference type="EMBL" id="ETX13170.1"/>
    </source>
</evidence>
<dbReference type="STRING" id="1449350.OCH239_12940"/>
<feature type="transmembrane region" description="Helical" evidence="1">
    <location>
        <begin position="26"/>
        <end position="44"/>
    </location>
</feature>
<feature type="transmembrane region" description="Helical" evidence="1">
    <location>
        <begin position="104"/>
        <end position="125"/>
    </location>
</feature>
<proteinExistence type="predicted"/>
<feature type="transmembrane region" description="Helical" evidence="1">
    <location>
        <begin position="232"/>
        <end position="250"/>
    </location>
</feature>
<dbReference type="RefSeq" id="WP_037265714.1">
    <property type="nucleotide sequence ID" value="NZ_JALZ01000034.1"/>
</dbReference>
<reference evidence="2 3" key="1">
    <citation type="submission" date="2014-01" db="EMBL/GenBank/DDBJ databases">
        <title>Roseivivax halodurans JCM 10272 Genome Sequencing.</title>
        <authorList>
            <person name="Lai Q."/>
            <person name="Li G."/>
            <person name="Shao Z."/>
        </authorList>
    </citation>
    <scope>NUCLEOTIDE SEQUENCE [LARGE SCALE GENOMIC DNA]</scope>
    <source>
        <strain evidence="2 3">JCM 10272</strain>
    </source>
</reference>
<sequence length="566" mass="60392">MFQKTYEAMPSSRRADALADTRARDLITALVVTAIGTALAWGLAGGVPPIGIDDAAITRSYAENIANGAGYVYNVGGERVEGSTTILWTTILTLLYLAAPSPEAPILALCFALATLAVFAAFRIVRLLTLRLGGRADAGVTILALFLVAAPGYFLWAVWTMMEVALWSAGLLGLLALLVAWAEDDGRGLEGPGRVVLLVLAMALPLIRPEGVAASVGLVALTAILVPTFRSFGAITALAAIAVFAAVTIWRIDYFGQPFPNTFYAKVSSDRLQDLADGLKYMTSYVLGAPLVSAGIAAWIFASVWGLARLQMAEPGSRGLVVAGACVFGILSVYAALGGDHFALWRFFQPISPLVPIALSIALALALVALPRGTATSWAIRLPAAAAVLLIIALGWLHYYQARFDVRKEFALVEDGLAFGAYLNGVTPSPSIGVGPAGGIALAYEGRIYDLLGLNWTEMAHAKSEKVGMRNHASFDKDTFWDHRPDVLATFNRPCGADGTQSFWASNDDAFDGLFSDGRFREAFLPVQFRQGDVCWPGFASHDWLGRVAGDDSVQALSWSDVEILR</sequence>
<feature type="transmembrane region" description="Helical" evidence="1">
    <location>
        <begin position="285"/>
        <end position="308"/>
    </location>
</feature>